<feature type="chain" id="PRO_5045048997" evidence="1">
    <location>
        <begin position="22"/>
        <end position="89"/>
    </location>
</feature>
<proteinExistence type="predicted"/>
<dbReference type="Proteomes" id="UP000810171">
    <property type="component" value="Unassembled WGS sequence"/>
</dbReference>
<dbReference type="EMBL" id="JACVEW010000010">
    <property type="protein sequence ID" value="MBP0048698.1"/>
    <property type="molecule type" value="Genomic_DNA"/>
</dbReference>
<evidence type="ECO:0000256" key="1">
    <source>
        <dbReference type="SAM" id="SignalP"/>
    </source>
</evidence>
<organism evidence="3 4">
    <name type="scientific">Marinobacterium alkalitolerans</name>
    <dbReference type="NCBI Taxonomy" id="1542925"/>
    <lineage>
        <taxon>Bacteria</taxon>
        <taxon>Pseudomonadati</taxon>
        <taxon>Pseudomonadota</taxon>
        <taxon>Gammaproteobacteria</taxon>
        <taxon>Oceanospirillales</taxon>
        <taxon>Oceanospirillaceae</taxon>
        <taxon>Marinobacterium</taxon>
    </lineage>
</organism>
<accession>A0ABS3ZAH4</accession>
<keyword evidence="4" id="KW-1185">Reference proteome</keyword>
<sequence length="89" mass="10227">MNRLIATLLISTAAVSGPALASDKCDVPRDEWQSEQAFRDAVTAKGWEVKRFKIDDGCYEIYGYDDKERRVEAYFNPKTFDIVKMKVED</sequence>
<protein>
    <submittedName>
        <fullName evidence="3">PepSY domain-containing protein</fullName>
    </submittedName>
</protein>
<feature type="signal peptide" evidence="1">
    <location>
        <begin position="1"/>
        <end position="21"/>
    </location>
</feature>
<dbReference type="InterPro" id="IPR025711">
    <property type="entry name" value="PepSY"/>
</dbReference>
<evidence type="ECO:0000259" key="2">
    <source>
        <dbReference type="Pfam" id="PF13670"/>
    </source>
</evidence>
<feature type="domain" description="PepSY" evidence="2">
    <location>
        <begin position="6"/>
        <end position="86"/>
    </location>
</feature>
<comment type="caution">
    <text evidence="3">The sequence shown here is derived from an EMBL/GenBank/DDBJ whole genome shotgun (WGS) entry which is preliminary data.</text>
</comment>
<dbReference type="RefSeq" id="WP_209287310.1">
    <property type="nucleotide sequence ID" value="NZ_JACVEW010000010.1"/>
</dbReference>
<name>A0ABS3ZAH4_9GAMM</name>
<keyword evidence="1" id="KW-0732">Signal</keyword>
<reference evidence="3 4" key="1">
    <citation type="submission" date="2020-09" db="EMBL/GenBank/DDBJ databases">
        <authorList>
            <person name="Tanuku N.R.S."/>
        </authorList>
    </citation>
    <scope>NUCLEOTIDE SEQUENCE [LARGE SCALE GENOMIC DNA]</scope>
    <source>
        <strain evidence="3 4">AK62</strain>
    </source>
</reference>
<evidence type="ECO:0000313" key="4">
    <source>
        <dbReference type="Proteomes" id="UP000810171"/>
    </source>
</evidence>
<gene>
    <name evidence="3" type="ORF">H9C73_08105</name>
</gene>
<dbReference type="Pfam" id="PF13670">
    <property type="entry name" value="PepSY_2"/>
    <property type="match status" value="1"/>
</dbReference>
<evidence type="ECO:0000313" key="3">
    <source>
        <dbReference type="EMBL" id="MBP0048698.1"/>
    </source>
</evidence>